<feature type="transmembrane region" description="Helical" evidence="6">
    <location>
        <begin position="213"/>
        <end position="234"/>
    </location>
</feature>
<evidence type="ECO:0000313" key="7">
    <source>
        <dbReference type="EMBL" id="MBB5327681.1"/>
    </source>
</evidence>
<feature type="region of interest" description="Disordered" evidence="5">
    <location>
        <begin position="1"/>
        <end position="59"/>
    </location>
</feature>
<name>A0A9X0U2S2_9BACT</name>
<feature type="transmembrane region" description="Helical" evidence="6">
    <location>
        <begin position="246"/>
        <end position="266"/>
    </location>
</feature>
<dbReference type="GO" id="GO:0005886">
    <property type="term" value="C:plasma membrane"/>
    <property type="evidence" value="ECO:0007669"/>
    <property type="project" value="TreeGrafter"/>
</dbReference>
<feature type="transmembrane region" description="Helical" evidence="6">
    <location>
        <begin position="121"/>
        <end position="139"/>
    </location>
</feature>
<dbReference type="RefSeq" id="WP_313899497.1">
    <property type="nucleotide sequence ID" value="NZ_JACHEB010000002.1"/>
</dbReference>
<protein>
    <submittedName>
        <fullName evidence="7">Formate/nitrite transporter FocA (FNT family)</fullName>
    </submittedName>
</protein>
<feature type="transmembrane region" description="Helical" evidence="6">
    <location>
        <begin position="85"/>
        <end position="109"/>
    </location>
</feature>
<keyword evidence="8" id="KW-1185">Reference proteome</keyword>
<dbReference type="Pfam" id="PF01226">
    <property type="entry name" value="Form_Nir_trans"/>
    <property type="match status" value="1"/>
</dbReference>
<comment type="subcellular location">
    <subcellularLocation>
        <location evidence="1">Membrane</location>
        <topology evidence="1">Multi-pass membrane protein</topology>
    </subcellularLocation>
</comment>
<feature type="transmembrane region" description="Helical" evidence="6">
    <location>
        <begin position="168"/>
        <end position="193"/>
    </location>
</feature>
<evidence type="ECO:0000256" key="5">
    <source>
        <dbReference type="SAM" id="MobiDB-lite"/>
    </source>
</evidence>
<dbReference type="PANTHER" id="PTHR30520:SF2">
    <property type="entry name" value="INNER MEMBRANE PROTEIN YFDC"/>
    <property type="match status" value="1"/>
</dbReference>
<gene>
    <name evidence="7" type="ORF">HDF14_001286</name>
</gene>
<dbReference type="InterPro" id="IPR023271">
    <property type="entry name" value="Aquaporin-like"/>
</dbReference>
<feature type="transmembrane region" description="Helical" evidence="6">
    <location>
        <begin position="286"/>
        <end position="305"/>
    </location>
</feature>
<evidence type="ECO:0000256" key="6">
    <source>
        <dbReference type="SAM" id="Phobius"/>
    </source>
</evidence>
<keyword evidence="4 6" id="KW-0472">Membrane</keyword>
<reference evidence="7 8" key="1">
    <citation type="submission" date="2020-08" db="EMBL/GenBank/DDBJ databases">
        <title>Genomic Encyclopedia of Type Strains, Phase IV (KMG-V): Genome sequencing to study the core and pangenomes of soil and plant-associated prokaryotes.</title>
        <authorList>
            <person name="Whitman W."/>
        </authorList>
    </citation>
    <scope>NUCLEOTIDE SEQUENCE [LARGE SCALE GENOMIC DNA]</scope>
    <source>
        <strain evidence="7 8">X5P2</strain>
    </source>
</reference>
<evidence type="ECO:0000256" key="1">
    <source>
        <dbReference type="ARBA" id="ARBA00004141"/>
    </source>
</evidence>
<dbReference type="Gene3D" id="1.20.1080.10">
    <property type="entry name" value="Glycerol uptake facilitator protein"/>
    <property type="match status" value="1"/>
</dbReference>
<evidence type="ECO:0000256" key="2">
    <source>
        <dbReference type="ARBA" id="ARBA00022692"/>
    </source>
</evidence>
<accession>A0A9X0U2S2</accession>
<dbReference type="GO" id="GO:0015499">
    <property type="term" value="F:formate transmembrane transporter activity"/>
    <property type="evidence" value="ECO:0007669"/>
    <property type="project" value="TreeGrafter"/>
</dbReference>
<evidence type="ECO:0000256" key="4">
    <source>
        <dbReference type="ARBA" id="ARBA00023136"/>
    </source>
</evidence>
<sequence>MLQTKVHTPRSGRPTRSGPSGRTPVFHPSSFLHPTDMPYRLRRYPPPPPASQDAQKHLERPSAQDIYEQVANNARQELGRSSISLAISGLAGGIFMGLSALGNAIAIALLTTPGTVPTHTIFFVGKMFYPLGFIVVILGRSQLFTENTLYPVALVLAEKKHFWKTLRLWATVLPANVLGALSFSAIAALTNALKPEIVQALAGLGLEAIHNPAGTIFWSGVMGGWIIATVAWLVSGSHSITGSVMIIWMLTFVVGLGNFAHCIATSGEILTAILIGKAAWSSYFTWLLPAVAGNICGGVGMVTLLEYGQVIYGGDADAEAIAPLLKDEPKQEESLKS</sequence>
<dbReference type="PANTHER" id="PTHR30520">
    <property type="entry name" value="FORMATE TRANSPORTER-RELATED"/>
    <property type="match status" value="1"/>
</dbReference>
<dbReference type="EMBL" id="JACHEB010000002">
    <property type="protein sequence ID" value="MBB5327681.1"/>
    <property type="molecule type" value="Genomic_DNA"/>
</dbReference>
<dbReference type="AlphaFoldDB" id="A0A9X0U2S2"/>
<comment type="caution">
    <text evidence="7">The sequence shown here is derived from an EMBL/GenBank/DDBJ whole genome shotgun (WGS) entry which is preliminary data.</text>
</comment>
<keyword evidence="2 6" id="KW-0812">Transmembrane</keyword>
<evidence type="ECO:0000256" key="3">
    <source>
        <dbReference type="ARBA" id="ARBA00022989"/>
    </source>
</evidence>
<dbReference type="Proteomes" id="UP000535182">
    <property type="component" value="Unassembled WGS sequence"/>
</dbReference>
<evidence type="ECO:0000313" key="8">
    <source>
        <dbReference type="Proteomes" id="UP000535182"/>
    </source>
</evidence>
<dbReference type="InterPro" id="IPR000292">
    <property type="entry name" value="For/NO2_transpt"/>
</dbReference>
<keyword evidence="3 6" id="KW-1133">Transmembrane helix</keyword>
<proteinExistence type="predicted"/>
<organism evidence="7 8">
    <name type="scientific">Tunturiibacter gelidiferens</name>
    <dbReference type="NCBI Taxonomy" id="3069689"/>
    <lineage>
        <taxon>Bacteria</taxon>
        <taxon>Pseudomonadati</taxon>
        <taxon>Acidobacteriota</taxon>
        <taxon>Terriglobia</taxon>
        <taxon>Terriglobales</taxon>
        <taxon>Acidobacteriaceae</taxon>
        <taxon>Tunturiibacter</taxon>
    </lineage>
</organism>